<dbReference type="PRINTS" id="PR00344">
    <property type="entry name" value="BCTRLSENSOR"/>
</dbReference>
<proteinExistence type="predicted"/>
<dbReference type="InterPro" id="IPR003594">
    <property type="entry name" value="HATPase_dom"/>
</dbReference>
<sequence>MADATRTDRPAFTGAARSRRGEPKADGTRLGGFKLDRWVKQFLPKTLFGRALLIIVTPLVLMQAISAYVFYDRHWEIMTRRLVHSLAGDIAFLIEELRPPITPEAVARLSERADRHFDIVLDWRPGDILPNRPPLAFFDDTRVAMQDAMRTKVRRPYVMDTDTGDRQIEILVQLPDGVLQVLAHKKRLFSSTTYIFLLWMVGSSLVLFAIAIVFMRNQIRPIRRLAVAARAFGLGRDVTGFKPEGATEVRQAASSFLQMKDRINRQLTQRTEMLAGVSHDLRTPLTRMKLQLAMLGGGEEVAELQADVGEMEKMVEGYLAFARGEGTELPVDSDVGELVADVVQSERRDGPPIAFERPDAGAAALPVRPNALKRAVANLLQNAKRYGKRVWITVVRAGDQVEIVVDDDGPGIPEAKRADAFQPFVRLEPSRNPATGGTGLGLTIARDIVRGHGGDLMLEDSPRGGLRAVIRLPV</sequence>
<dbReference type="GO" id="GO:0005886">
    <property type="term" value="C:plasma membrane"/>
    <property type="evidence" value="ECO:0007669"/>
    <property type="project" value="UniProtKB-SubCell"/>
</dbReference>
<dbReference type="PANTHER" id="PTHR44936:SF5">
    <property type="entry name" value="SENSOR HISTIDINE KINASE ENVZ"/>
    <property type="match status" value="1"/>
</dbReference>
<organism evidence="19 20">
    <name type="scientific">Thalassobaculum fulvum</name>
    <dbReference type="NCBI Taxonomy" id="1633335"/>
    <lineage>
        <taxon>Bacteria</taxon>
        <taxon>Pseudomonadati</taxon>
        <taxon>Pseudomonadota</taxon>
        <taxon>Alphaproteobacteria</taxon>
        <taxon>Rhodospirillales</taxon>
        <taxon>Thalassobaculaceae</taxon>
        <taxon>Thalassobaculum</taxon>
    </lineage>
</organism>
<dbReference type="Pfam" id="PF00672">
    <property type="entry name" value="HAMP"/>
    <property type="match status" value="1"/>
</dbReference>
<evidence type="ECO:0000256" key="5">
    <source>
        <dbReference type="ARBA" id="ARBA00022519"/>
    </source>
</evidence>
<evidence type="ECO:0000313" key="20">
    <source>
        <dbReference type="Proteomes" id="UP000630353"/>
    </source>
</evidence>
<dbReference type="Pfam" id="PF00512">
    <property type="entry name" value="HisKA"/>
    <property type="match status" value="1"/>
</dbReference>
<dbReference type="SMART" id="SM00387">
    <property type="entry name" value="HATPase_c"/>
    <property type="match status" value="1"/>
</dbReference>
<evidence type="ECO:0000256" key="9">
    <source>
        <dbReference type="ARBA" id="ARBA00022741"/>
    </source>
</evidence>
<evidence type="ECO:0000256" key="16">
    <source>
        <dbReference type="SAM" id="Phobius"/>
    </source>
</evidence>
<dbReference type="GO" id="GO:0005524">
    <property type="term" value="F:ATP binding"/>
    <property type="evidence" value="ECO:0007669"/>
    <property type="project" value="UniProtKB-KW"/>
</dbReference>
<gene>
    <name evidence="19" type="ORF">GCM10017083_31060</name>
</gene>
<dbReference type="SMART" id="SM00388">
    <property type="entry name" value="HisKA"/>
    <property type="match status" value="1"/>
</dbReference>
<evidence type="ECO:0000256" key="12">
    <source>
        <dbReference type="ARBA" id="ARBA00022989"/>
    </source>
</evidence>
<dbReference type="InterPro" id="IPR005467">
    <property type="entry name" value="His_kinase_dom"/>
</dbReference>
<feature type="transmembrane region" description="Helical" evidence="16">
    <location>
        <begin position="194"/>
        <end position="215"/>
    </location>
</feature>
<dbReference type="SUPFAM" id="SSF55874">
    <property type="entry name" value="ATPase domain of HSP90 chaperone/DNA topoisomerase II/histidine kinase"/>
    <property type="match status" value="1"/>
</dbReference>
<keyword evidence="10" id="KW-0418">Kinase</keyword>
<name>A0A919CQ85_9PROT</name>
<evidence type="ECO:0000256" key="8">
    <source>
        <dbReference type="ARBA" id="ARBA00022692"/>
    </source>
</evidence>
<dbReference type="RefSeq" id="WP_189991205.1">
    <property type="nucleotide sequence ID" value="NZ_BMZS01000007.1"/>
</dbReference>
<evidence type="ECO:0000256" key="13">
    <source>
        <dbReference type="ARBA" id="ARBA00023012"/>
    </source>
</evidence>
<protein>
    <recommendedName>
        <fullName evidence="3">histidine kinase</fullName>
        <ecNumber evidence="3">2.7.13.3</ecNumber>
    </recommendedName>
</protein>
<keyword evidence="12 16" id="KW-1133">Transmembrane helix</keyword>
<keyword evidence="20" id="KW-1185">Reference proteome</keyword>
<evidence type="ECO:0000256" key="14">
    <source>
        <dbReference type="ARBA" id="ARBA00023136"/>
    </source>
</evidence>
<dbReference type="AlphaFoldDB" id="A0A919CQ85"/>
<dbReference type="PROSITE" id="PS50885">
    <property type="entry name" value="HAMP"/>
    <property type="match status" value="1"/>
</dbReference>
<dbReference type="SUPFAM" id="SSF47384">
    <property type="entry name" value="Homodimeric domain of signal transducing histidine kinase"/>
    <property type="match status" value="1"/>
</dbReference>
<feature type="domain" description="HAMP" evidence="18">
    <location>
        <begin position="216"/>
        <end position="268"/>
    </location>
</feature>
<evidence type="ECO:0000256" key="15">
    <source>
        <dbReference type="SAM" id="MobiDB-lite"/>
    </source>
</evidence>
<feature type="region of interest" description="Disordered" evidence="15">
    <location>
        <begin position="1"/>
        <end position="27"/>
    </location>
</feature>
<evidence type="ECO:0000256" key="6">
    <source>
        <dbReference type="ARBA" id="ARBA00022553"/>
    </source>
</evidence>
<feature type="domain" description="Histidine kinase" evidence="17">
    <location>
        <begin position="276"/>
        <end position="474"/>
    </location>
</feature>
<dbReference type="Gene3D" id="3.30.565.10">
    <property type="entry name" value="Histidine kinase-like ATPase, C-terminal domain"/>
    <property type="match status" value="1"/>
</dbReference>
<dbReference type="InterPro" id="IPR036097">
    <property type="entry name" value="HisK_dim/P_sf"/>
</dbReference>
<dbReference type="CDD" id="cd00082">
    <property type="entry name" value="HisKA"/>
    <property type="match status" value="1"/>
</dbReference>
<feature type="transmembrane region" description="Helical" evidence="16">
    <location>
        <begin position="47"/>
        <end position="71"/>
    </location>
</feature>
<keyword evidence="14 16" id="KW-0472">Membrane</keyword>
<keyword evidence="8 16" id="KW-0812">Transmembrane</keyword>
<evidence type="ECO:0000259" key="17">
    <source>
        <dbReference type="PROSITE" id="PS50109"/>
    </source>
</evidence>
<evidence type="ECO:0000256" key="4">
    <source>
        <dbReference type="ARBA" id="ARBA00022475"/>
    </source>
</evidence>
<dbReference type="PROSITE" id="PS50109">
    <property type="entry name" value="HIS_KIN"/>
    <property type="match status" value="1"/>
</dbReference>
<keyword evidence="11" id="KW-0067">ATP-binding</keyword>
<keyword evidence="7" id="KW-0808">Transferase</keyword>
<dbReference type="SMART" id="SM00304">
    <property type="entry name" value="HAMP"/>
    <property type="match status" value="1"/>
</dbReference>
<keyword evidence="5" id="KW-0997">Cell inner membrane</keyword>
<evidence type="ECO:0000256" key="2">
    <source>
        <dbReference type="ARBA" id="ARBA00004429"/>
    </source>
</evidence>
<keyword evidence="4" id="KW-1003">Cell membrane</keyword>
<dbReference type="InterPro" id="IPR036890">
    <property type="entry name" value="HATPase_C_sf"/>
</dbReference>
<evidence type="ECO:0000256" key="11">
    <source>
        <dbReference type="ARBA" id="ARBA00022840"/>
    </source>
</evidence>
<dbReference type="InterPro" id="IPR050980">
    <property type="entry name" value="2C_sensor_his_kinase"/>
</dbReference>
<evidence type="ECO:0000256" key="1">
    <source>
        <dbReference type="ARBA" id="ARBA00000085"/>
    </source>
</evidence>
<evidence type="ECO:0000259" key="18">
    <source>
        <dbReference type="PROSITE" id="PS50885"/>
    </source>
</evidence>
<comment type="caution">
    <text evidence="19">The sequence shown here is derived from an EMBL/GenBank/DDBJ whole genome shotgun (WGS) entry which is preliminary data.</text>
</comment>
<dbReference type="Proteomes" id="UP000630353">
    <property type="component" value="Unassembled WGS sequence"/>
</dbReference>
<comment type="catalytic activity">
    <reaction evidence="1">
        <text>ATP + protein L-histidine = ADP + protein N-phospho-L-histidine.</text>
        <dbReference type="EC" id="2.7.13.3"/>
    </reaction>
</comment>
<accession>A0A919CQ85</accession>
<dbReference type="EC" id="2.7.13.3" evidence="3"/>
<dbReference type="EMBL" id="BMZS01000007">
    <property type="protein sequence ID" value="GHD54012.1"/>
    <property type="molecule type" value="Genomic_DNA"/>
</dbReference>
<evidence type="ECO:0000313" key="19">
    <source>
        <dbReference type="EMBL" id="GHD54012.1"/>
    </source>
</evidence>
<dbReference type="InterPro" id="IPR003661">
    <property type="entry name" value="HisK_dim/P_dom"/>
</dbReference>
<dbReference type="Pfam" id="PF02518">
    <property type="entry name" value="HATPase_c"/>
    <property type="match status" value="1"/>
</dbReference>
<evidence type="ECO:0000256" key="10">
    <source>
        <dbReference type="ARBA" id="ARBA00022777"/>
    </source>
</evidence>
<dbReference type="PANTHER" id="PTHR44936">
    <property type="entry name" value="SENSOR PROTEIN CREC"/>
    <property type="match status" value="1"/>
</dbReference>
<reference evidence="19" key="1">
    <citation type="journal article" date="2014" name="Int. J. Syst. Evol. Microbiol.">
        <title>Complete genome sequence of Corynebacterium casei LMG S-19264T (=DSM 44701T), isolated from a smear-ripened cheese.</title>
        <authorList>
            <consortium name="US DOE Joint Genome Institute (JGI-PGF)"/>
            <person name="Walter F."/>
            <person name="Albersmeier A."/>
            <person name="Kalinowski J."/>
            <person name="Ruckert C."/>
        </authorList>
    </citation>
    <scope>NUCLEOTIDE SEQUENCE</scope>
    <source>
        <strain evidence="19">KCTC 42651</strain>
    </source>
</reference>
<keyword evidence="6" id="KW-0597">Phosphoprotein</keyword>
<dbReference type="GO" id="GO:0000155">
    <property type="term" value="F:phosphorelay sensor kinase activity"/>
    <property type="evidence" value="ECO:0007669"/>
    <property type="project" value="InterPro"/>
</dbReference>
<dbReference type="CDD" id="cd00075">
    <property type="entry name" value="HATPase"/>
    <property type="match status" value="1"/>
</dbReference>
<dbReference type="InterPro" id="IPR003660">
    <property type="entry name" value="HAMP_dom"/>
</dbReference>
<evidence type="ECO:0000256" key="3">
    <source>
        <dbReference type="ARBA" id="ARBA00012438"/>
    </source>
</evidence>
<dbReference type="InterPro" id="IPR004358">
    <property type="entry name" value="Sig_transdc_His_kin-like_C"/>
</dbReference>
<evidence type="ECO:0000256" key="7">
    <source>
        <dbReference type="ARBA" id="ARBA00022679"/>
    </source>
</evidence>
<keyword evidence="9" id="KW-0547">Nucleotide-binding</keyword>
<reference evidence="19" key="2">
    <citation type="submission" date="2020-09" db="EMBL/GenBank/DDBJ databases">
        <authorList>
            <person name="Sun Q."/>
            <person name="Kim S."/>
        </authorList>
    </citation>
    <scope>NUCLEOTIDE SEQUENCE</scope>
    <source>
        <strain evidence="19">KCTC 42651</strain>
    </source>
</reference>
<keyword evidence="13" id="KW-0902">Two-component regulatory system</keyword>
<dbReference type="Gene3D" id="1.10.287.130">
    <property type="match status" value="1"/>
</dbReference>
<comment type="subcellular location">
    <subcellularLocation>
        <location evidence="2">Cell inner membrane</location>
        <topology evidence="2">Multi-pass membrane protein</topology>
    </subcellularLocation>
</comment>